<feature type="domain" description="Cystatin" evidence="4">
    <location>
        <begin position="48"/>
        <end position="93"/>
    </location>
</feature>
<dbReference type="PANTHER" id="PTHR47364">
    <property type="entry name" value="CYSTEINE PROTEINASE INHIBITOR 5"/>
    <property type="match status" value="1"/>
</dbReference>
<comment type="similarity">
    <text evidence="1">Belongs to the cystatin family. Phytocystatin subfamily.</text>
</comment>
<comment type="caution">
    <text evidence="5">The sequence shown here is derived from an EMBL/GenBank/DDBJ whole genome shotgun (WGS) entry which is preliminary data.</text>
</comment>
<accession>A0A4S8I5P0</accession>
<name>A0A4S8I5P0_MUSBA</name>
<proteinExistence type="inferred from homology"/>
<keyword evidence="2" id="KW-0646">Protease inhibitor</keyword>
<dbReference type="SUPFAM" id="SSF54403">
    <property type="entry name" value="Cystatin/monellin"/>
    <property type="match status" value="1"/>
</dbReference>
<keyword evidence="3" id="KW-0789">Thiol protease inhibitor</keyword>
<dbReference type="Pfam" id="PF16845">
    <property type="entry name" value="SQAPI"/>
    <property type="match status" value="1"/>
</dbReference>
<dbReference type="Gene3D" id="3.10.450.10">
    <property type="match status" value="1"/>
</dbReference>
<evidence type="ECO:0000313" key="5">
    <source>
        <dbReference type="EMBL" id="THU43051.1"/>
    </source>
</evidence>
<dbReference type="STRING" id="52838.A0A4S8I5P0"/>
<evidence type="ECO:0000256" key="1">
    <source>
        <dbReference type="ARBA" id="ARBA00007233"/>
    </source>
</evidence>
<evidence type="ECO:0000259" key="4">
    <source>
        <dbReference type="Pfam" id="PF16845"/>
    </source>
</evidence>
<dbReference type="InterPro" id="IPR000010">
    <property type="entry name" value="Cystatin_dom"/>
</dbReference>
<reference evidence="5 6" key="1">
    <citation type="journal article" date="2019" name="Nat. Plants">
        <title>Genome sequencing of Musa balbisiana reveals subgenome evolution and function divergence in polyploid bananas.</title>
        <authorList>
            <person name="Yao X."/>
        </authorList>
    </citation>
    <scope>NUCLEOTIDE SEQUENCE [LARGE SCALE GENOMIC DNA]</scope>
    <source>
        <strain evidence="6">cv. DH-PKW</strain>
        <tissue evidence="5">Leaves</tissue>
    </source>
</reference>
<evidence type="ECO:0000313" key="6">
    <source>
        <dbReference type="Proteomes" id="UP000317650"/>
    </source>
</evidence>
<dbReference type="AlphaFoldDB" id="A0A4S8I5P0"/>
<evidence type="ECO:0000256" key="2">
    <source>
        <dbReference type="ARBA" id="ARBA00022690"/>
    </source>
</evidence>
<protein>
    <recommendedName>
        <fullName evidence="4">Cystatin domain-containing protein</fullName>
    </recommendedName>
</protein>
<sequence length="100" mass="11360">MPLIETLGFNNPSNIRIIRTFSARRLGGSLITTCIMATKRLRGGWKPIWDLDKPHIHVIIVFAISEHNQETNEHLTWDKVVKGETQLVSGLQYLAGDDHK</sequence>
<organism evidence="5 6">
    <name type="scientific">Musa balbisiana</name>
    <name type="common">Banana</name>
    <dbReference type="NCBI Taxonomy" id="52838"/>
    <lineage>
        <taxon>Eukaryota</taxon>
        <taxon>Viridiplantae</taxon>
        <taxon>Streptophyta</taxon>
        <taxon>Embryophyta</taxon>
        <taxon>Tracheophyta</taxon>
        <taxon>Spermatophyta</taxon>
        <taxon>Magnoliopsida</taxon>
        <taxon>Liliopsida</taxon>
        <taxon>Zingiberales</taxon>
        <taxon>Musaceae</taxon>
        <taxon>Musa</taxon>
    </lineage>
</organism>
<dbReference type="Proteomes" id="UP000317650">
    <property type="component" value="Unassembled WGS sequence"/>
</dbReference>
<gene>
    <name evidence="5" type="ORF">C4D60_Mb00t06510</name>
</gene>
<dbReference type="PANTHER" id="PTHR47364:SF2">
    <property type="entry name" value="CYSTEINE PROTEINASE INHIBITOR 5"/>
    <property type="match status" value="1"/>
</dbReference>
<dbReference type="GO" id="GO:0004869">
    <property type="term" value="F:cysteine-type endopeptidase inhibitor activity"/>
    <property type="evidence" value="ECO:0007669"/>
    <property type="project" value="UniProtKB-KW"/>
</dbReference>
<dbReference type="EMBL" id="PYDT01000227">
    <property type="protein sequence ID" value="THU43051.1"/>
    <property type="molecule type" value="Genomic_DNA"/>
</dbReference>
<dbReference type="InterPro" id="IPR046350">
    <property type="entry name" value="Cystatin_sf"/>
</dbReference>
<dbReference type="CDD" id="cd00042">
    <property type="entry name" value="CY"/>
    <property type="match status" value="1"/>
</dbReference>
<evidence type="ECO:0000256" key="3">
    <source>
        <dbReference type="ARBA" id="ARBA00022704"/>
    </source>
</evidence>
<keyword evidence="6" id="KW-1185">Reference proteome</keyword>